<keyword evidence="4" id="KW-1185">Reference proteome</keyword>
<dbReference type="InterPro" id="IPR020837">
    <property type="entry name" value="Fibrinogen_CS"/>
</dbReference>
<proteinExistence type="predicted"/>
<dbReference type="PANTHER" id="PTHR19143">
    <property type="entry name" value="FIBRINOGEN/TENASCIN/ANGIOPOEITIN"/>
    <property type="match status" value="1"/>
</dbReference>
<dbReference type="PANTHER" id="PTHR19143:SF394">
    <property type="entry name" value="ANGIOPOIETIN-RELATED PROTEIN 3-LIKE"/>
    <property type="match status" value="1"/>
</dbReference>
<evidence type="ECO:0000256" key="1">
    <source>
        <dbReference type="ARBA" id="ARBA00023157"/>
    </source>
</evidence>
<dbReference type="Gene3D" id="3.90.215.10">
    <property type="entry name" value="Gamma Fibrinogen, chain A, domain 1"/>
    <property type="match status" value="1"/>
</dbReference>
<comment type="caution">
    <text evidence="3">The sequence shown here is derived from an EMBL/GenBank/DDBJ whole genome shotgun (WGS) entry which is preliminary data.</text>
</comment>
<dbReference type="GO" id="GO:0005615">
    <property type="term" value="C:extracellular space"/>
    <property type="evidence" value="ECO:0007669"/>
    <property type="project" value="TreeGrafter"/>
</dbReference>
<dbReference type="SMR" id="A0A3L5TU18"/>
<sequence length="115" mass="13374">MFTVTVGAQVGDSLDYSSNRRFTRLDRDNVDAKDNCARRHPGAWWYKDCMHSNLNGHYYIKTPVGGWNGIIWYHWKGANHSLKATAMMIRRLYLCTFPYRIPDFTPTTSLVLTLK</sequence>
<feature type="non-terminal residue" evidence="3">
    <location>
        <position position="115"/>
    </location>
</feature>
<dbReference type="SMART" id="SM00186">
    <property type="entry name" value="FBG"/>
    <property type="match status" value="1"/>
</dbReference>
<name>A0A3L5TU18_MYTGA</name>
<dbReference type="InterPro" id="IPR036056">
    <property type="entry name" value="Fibrinogen-like_C"/>
</dbReference>
<organism evidence="3 4">
    <name type="scientific">Mytilus galloprovincialis</name>
    <name type="common">Mediterranean mussel</name>
    <dbReference type="NCBI Taxonomy" id="29158"/>
    <lineage>
        <taxon>Eukaryota</taxon>
        <taxon>Metazoa</taxon>
        <taxon>Spiralia</taxon>
        <taxon>Lophotrochozoa</taxon>
        <taxon>Mollusca</taxon>
        <taxon>Bivalvia</taxon>
        <taxon>Autobranchia</taxon>
        <taxon>Pteriomorphia</taxon>
        <taxon>Mytilida</taxon>
        <taxon>Mytiloidea</taxon>
        <taxon>Mytilidae</taxon>
        <taxon>Mytilinae</taxon>
        <taxon>Mytilus</taxon>
    </lineage>
</organism>
<feature type="domain" description="Fibrinogen C-terminal" evidence="2">
    <location>
        <begin position="1"/>
        <end position="93"/>
    </location>
</feature>
<accession>A0A3L5TU18</accession>
<evidence type="ECO:0000313" key="4">
    <source>
        <dbReference type="Proteomes" id="UP000266721"/>
    </source>
</evidence>
<evidence type="ECO:0000259" key="2">
    <source>
        <dbReference type="PROSITE" id="PS51406"/>
    </source>
</evidence>
<dbReference type="Proteomes" id="UP000266721">
    <property type="component" value="Unassembled WGS sequence"/>
</dbReference>
<reference evidence="3 4" key="1">
    <citation type="journal article" date="2016" name="PLoS ONE">
        <title>A First Insight into the Genome of the Filter-Feeder Mussel Mytilus galloprovincialis.</title>
        <authorList>
            <person name="Murgarella M."/>
            <person name="Puiu D."/>
            <person name="Novoa B."/>
            <person name="Figueras A."/>
            <person name="Posada D."/>
            <person name="Canchaya C."/>
        </authorList>
    </citation>
    <scope>NUCLEOTIDE SEQUENCE [LARGE SCALE GENOMIC DNA]</scope>
    <source>
        <tissue evidence="3">Muscle</tissue>
    </source>
</reference>
<feature type="non-terminal residue" evidence="3">
    <location>
        <position position="1"/>
    </location>
</feature>
<dbReference type="SUPFAM" id="SSF56496">
    <property type="entry name" value="Fibrinogen C-terminal domain-like"/>
    <property type="match status" value="1"/>
</dbReference>
<dbReference type="InterPro" id="IPR014716">
    <property type="entry name" value="Fibrinogen_a/b/g_C_1"/>
</dbReference>
<dbReference type="AlphaFoldDB" id="A0A3L5TU18"/>
<dbReference type="PROSITE" id="PS00514">
    <property type="entry name" value="FIBRINOGEN_C_1"/>
    <property type="match status" value="1"/>
</dbReference>
<gene>
    <name evidence="3" type="ORF">AM593_09942</name>
</gene>
<evidence type="ECO:0000313" key="3">
    <source>
        <dbReference type="EMBL" id="OPL33027.1"/>
    </source>
</evidence>
<dbReference type="Pfam" id="PF00147">
    <property type="entry name" value="Fibrinogen_C"/>
    <property type="match status" value="1"/>
</dbReference>
<dbReference type="InterPro" id="IPR002181">
    <property type="entry name" value="Fibrinogen_a/b/g_C_dom"/>
</dbReference>
<dbReference type="InterPro" id="IPR050373">
    <property type="entry name" value="Fibrinogen_C-term_domain"/>
</dbReference>
<dbReference type="EMBL" id="KV585307">
    <property type="protein sequence ID" value="OPL33027.1"/>
    <property type="molecule type" value="Genomic_DNA"/>
</dbReference>
<keyword evidence="1" id="KW-1015">Disulfide bond</keyword>
<dbReference type="PROSITE" id="PS51406">
    <property type="entry name" value="FIBRINOGEN_C_2"/>
    <property type="match status" value="1"/>
</dbReference>
<protein>
    <recommendedName>
        <fullName evidence="2">Fibrinogen C-terminal domain-containing protein</fullName>
    </recommendedName>
</protein>